<dbReference type="EMBL" id="JBBNAF010000045">
    <property type="protein sequence ID" value="KAK9081825.1"/>
    <property type="molecule type" value="Genomic_DNA"/>
</dbReference>
<dbReference type="PANTHER" id="PTHR35307:SF6">
    <property type="entry name" value="TRANSMEMBRANE PROTEIN"/>
    <property type="match status" value="1"/>
</dbReference>
<keyword evidence="1" id="KW-0472">Membrane</keyword>
<evidence type="ECO:0000256" key="1">
    <source>
        <dbReference type="SAM" id="Phobius"/>
    </source>
</evidence>
<keyword evidence="1" id="KW-0812">Transmembrane</keyword>
<dbReference type="AlphaFoldDB" id="A0AAP0HGD6"/>
<protein>
    <submittedName>
        <fullName evidence="2">Uncharacterized protein</fullName>
    </submittedName>
</protein>
<comment type="caution">
    <text evidence="2">The sequence shown here is derived from an EMBL/GenBank/DDBJ whole genome shotgun (WGS) entry which is preliminary data.</text>
</comment>
<feature type="transmembrane region" description="Helical" evidence="1">
    <location>
        <begin position="245"/>
        <end position="268"/>
    </location>
</feature>
<dbReference type="PANTHER" id="PTHR35307">
    <property type="entry name" value="PROTEIN, PUTATIVE-RELATED"/>
    <property type="match status" value="1"/>
</dbReference>
<keyword evidence="1" id="KW-1133">Transmembrane helix</keyword>
<organism evidence="2 3">
    <name type="scientific">Stephania yunnanensis</name>
    <dbReference type="NCBI Taxonomy" id="152371"/>
    <lineage>
        <taxon>Eukaryota</taxon>
        <taxon>Viridiplantae</taxon>
        <taxon>Streptophyta</taxon>
        <taxon>Embryophyta</taxon>
        <taxon>Tracheophyta</taxon>
        <taxon>Spermatophyta</taxon>
        <taxon>Magnoliopsida</taxon>
        <taxon>Ranunculales</taxon>
        <taxon>Menispermaceae</taxon>
        <taxon>Menispermoideae</taxon>
        <taxon>Cissampelideae</taxon>
        <taxon>Stephania</taxon>
    </lineage>
</organism>
<reference evidence="2 3" key="1">
    <citation type="submission" date="2024-01" db="EMBL/GenBank/DDBJ databases">
        <title>Genome assemblies of Stephania.</title>
        <authorList>
            <person name="Yang L."/>
        </authorList>
    </citation>
    <scope>NUCLEOTIDE SEQUENCE [LARGE SCALE GENOMIC DNA]</scope>
    <source>
        <strain evidence="2">YNDBR</strain>
        <tissue evidence="2">Leaf</tissue>
    </source>
</reference>
<feature type="transmembrane region" description="Helical" evidence="1">
    <location>
        <begin position="212"/>
        <end position="233"/>
    </location>
</feature>
<evidence type="ECO:0000313" key="3">
    <source>
        <dbReference type="Proteomes" id="UP001420932"/>
    </source>
</evidence>
<feature type="transmembrane region" description="Helical" evidence="1">
    <location>
        <begin position="53"/>
        <end position="71"/>
    </location>
</feature>
<feature type="transmembrane region" description="Helical" evidence="1">
    <location>
        <begin position="138"/>
        <end position="159"/>
    </location>
</feature>
<feature type="transmembrane region" description="Helical" evidence="1">
    <location>
        <begin position="112"/>
        <end position="132"/>
    </location>
</feature>
<name>A0AAP0HGD6_9MAGN</name>
<feature type="transmembrane region" description="Helical" evidence="1">
    <location>
        <begin position="20"/>
        <end position="41"/>
    </location>
</feature>
<gene>
    <name evidence="2" type="ORF">Syun_031041</name>
</gene>
<proteinExistence type="predicted"/>
<evidence type="ECO:0000313" key="2">
    <source>
        <dbReference type="EMBL" id="KAK9081825.1"/>
    </source>
</evidence>
<sequence>MDGYIANDTKFSSPMPAIGLFMAGATLVCLVFMLSDIYNAIRQRKPWIPCRSFVLNSFTLTLLSVSTKLTGDFTTSMPSAWDQLSKLCGTSLICISIGFFRPSIVNMSDAELSASLGTLTVMVLSAVVNVSLQISTGAIFLFKVEHAVVMIIMILLLGVMGCFKFRSPDYLCEPFRKSIIHLPRNMYTLKRCYIHSYITDPQLMLCRFSQNATVGVLCTICFVIFSEAAIRAYSLDQEFKGGSNYKWSIGAVVGLQILTLLVGILAVVSRCLSLASQMHTIFLIGLKTNTVLECRNISLLILKNWTLYSKALTRSGVVFRIFQMQRYVVDSFLFLLRIWFECVNNISLIAIRVVQNCFSWSNAKIGIIDDKVMVMLKKEFGDDGLNIGQVFIPDFYSDYLLGKSTMDMKMCINKHSAYPMHALLKFLRRSTHGSVDLSKQISKSSDELLLLVCLVRIVDSLAPSFRSTSMVSALDEAFEILVFVHEKTKITTSASTKLKINFAKDIWMSKGISNHWFQTDIVEHLKQGGFANDIWDRVPGLLDKFLVNYVFHEVCDIVKFIGGTVSNIDRRIEEFYDCIELLFVELLHKFIDQFPDVIFNSFDENIRAVEFQENVKTSMKLVARLNLLEAESLLSDSSDVNNSFDHGCKRQQVDNASLCDENNADQNLGLPTTHANIAEAV</sequence>
<keyword evidence="3" id="KW-1185">Reference proteome</keyword>
<accession>A0AAP0HGD6</accession>
<dbReference type="Proteomes" id="UP001420932">
    <property type="component" value="Unassembled WGS sequence"/>
</dbReference>